<feature type="domain" description="HTH asnC-type" evidence="4">
    <location>
        <begin position="5"/>
        <end position="90"/>
    </location>
</feature>
<dbReference type="InterPro" id="IPR019887">
    <property type="entry name" value="Tscrpt_reg_AsnC/Lrp_C"/>
</dbReference>
<dbReference type="GO" id="GO:0043200">
    <property type="term" value="P:response to amino acid"/>
    <property type="evidence" value="ECO:0007669"/>
    <property type="project" value="TreeGrafter"/>
</dbReference>
<dbReference type="InterPro" id="IPR011008">
    <property type="entry name" value="Dimeric_a/b-barrel"/>
</dbReference>
<dbReference type="GO" id="GO:0005829">
    <property type="term" value="C:cytosol"/>
    <property type="evidence" value="ECO:0007669"/>
    <property type="project" value="TreeGrafter"/>
</dbReference>
<dbReference type="Gene3D" id="1.10.10.10">
    <property type="entry name" value="Winged helix-like DNA-binding domain superfamily/Winged helix DNA-binding domain"/>
    <property type="match status" value="1"/>
</dbReference>
<dbReference type="RefSeq" id="WP_180689749.1">
    <property type="nucleotide sequence ID" value="NZ_CP059052.1"/>
</dbReference>
<dbReference type="Pfam" id="PF01037">
    <property type="entry name" value="AsnC_trans_reg"/>
    <property type="match status" value="1"/>
</dbReference>
<evidence type="ECO:0000259" key="4">
    <source>
        <dbReference type="PROSITE" id="PS50956"/>
    </source>
</evidence>
<reference evidence="5 6" key="1">
    <citation type="journal article" date="2009" name="Mikrobiologiia">
        <title>[Phenanthren biodegradation and interaction of Pseudomonas putida BS3701 and Burkholderia sp.BS3702 in plant rhizosphere].</title>
        <authorList>
            <person name="Ovchinnikova A.A."/>
            <person name="Vetrova A.A."/>
            <person name="Filonov A.E."/>
            <person name="Boronin A.M."/>
        </authorList>
    </citation>
    <scope>NUCLEOTIDE SEQUENCE [LARGE SCALE GENOMIC DNA]</scope>
    <source>
        <strain evidence="5 6">BS3701</strain>
    </source>
</reference>
<dbReference type="AlphaFoldDB" id="A0A7D6A801"/>
<keyword evidence="2" id="KW-0238">DNA-binding</keyword>
<dbReference type="SUPFAM" id="SSF54909">
    <property type="entry name" value="Dimeric alpha+beta barrel"/>
    <property type="match status" value="1"/>
</dbReference>
<dbReference type="InterPro" id="IPR036390">
    <property type="entry name" value="WH_DNA-bd_sf"/>
</dbReference>
<dbReference type="GO" id="GO:0043565">
    <property type="term" value="F:sequence-specific DNA binding"/>
    <property type="evidence" value="ECO:0007669"/>
    <property type="project" value="InterPro"/>
</dbReference>
<dbReference type="InterPro" id="IPR019888">
    <property type="entry name" value="Tscrpt_reg_AsnC-like"/>
</dbReference>
<proteinExistence type="predicted"/>
<name>A0A7D6A801_PSEPU</name>
<sequence>MKRLLDPQDERILAELTANAKIAHAELGIKVNLSRNAVRQRMERDGVIHGYTVRVGEGLKPSAPISAIIFVYRHDRMRGDDVVRGVKGIPEVTMCEVMSGEFDLMVRIEAAHPERVHTVWKMIAAMPGVENTVTTICAEQAHLAQYWNELSGHDLVALFR</sequence>
<keyword evidence="1" id="KW-0805">Transcription regulation</keyword>
<dbReference type="InterPro" id="IPR000485">
    <property type="entry name" value="AsnC-type_HTH_dom"/>
</dbReference>
<dbReference type="PANTHER" id="PTHR30154">
    <property type="entry name" value="LEUCINE-RESPONSIVE REGULATORY PROTEIN"/>
    <property type="match status" value="1"/>
</dbReference>
<accession>A0A7D6A801</accession>
<protein>
    <submittedName>
        <fullName evidence="5">Lrp/AsnC family transcriptional regulator</fullName>
    </submittedName>
</protein>
<dbReference type="InterPro" id="IPR036388">
    <property type="entry name" value="WH-like_DNA-bd_sf"/>
</dbReference>
<dbReference type="PANTHER" id="PTHR30154:SF53">
    <property type="entry name" value="HTH-TYPE TRANSCRIPTIONAL REGULATOR LRPC"/>
    <property type="match status" value="1"/>
</dbReference>
<keyword evidence="3" id="KW-0804">Transcription</keyword>
<organism evidence="5 6">
    <name type="scientific">Pseudomonas putida</name>
    <name type="common">Arthrobacter siderocapsulatus</name>
    <dbReference type="NCBI Taxonomy" id="303"/>
    <lineage>
        <taxon>Bacteria</taxon>
        <taxon>Pseudomonadati</taxon>
        <taxon>Pseudomonadota</taxon>
        <taxon>Gammaproteobacteria</taxon>
        <taxon>Pseudomonadales</taxon>
        <taxon>Pseudomonadaceae</taxon>
        <taxon>Pseudomonas</taxon>
    </lineage>
</organism>
<dbReference type="Proteomes" id="UP000510934">
    <property type="component" value="Chromosome"/>
</dbReference>
<dbReference type="PROSITE" id="PS50956">
    <property type="entry name" value="HTH_ASNC_2"/>
    <property type="match status" value="1"/>
</dbReference>
<evidence type="ECO:0000256" key="3">
    <source>
        <dbReference type="ARBA" id="ARBA00023163"/>
    </source>
</evidence>
<evidence type="ECO:0000313" key="5">
    <source>
        <dbReference type="EMBL" id="QLJ16423.1"/>
    </source>
</evidence>
<dbReference type="EMBL" id="CP059052">
    <property type="protein sequence ID" value="QLJ16423.1"/>
    <property type="molecule type" value="Genomic_DNA"/>
</dbReference>
<dbReference type="SUPFAM" id="SSF46785">
    <property type="entry name" value="Winged helix' DNA-binding domain"/>
    <property type="match status" value="1"/>
</dbReference>
<dbReference type="Gene3D" id="3.30.70.920">
    <property type="match status" value="1"/>
</dbReference>
<evidence type="ECO:0000313" key="6">
    <source>
        <dbReference type="Proteomes" id="UP000510934"/>
    </source>
</evidence>
<dbReference type="SMART" id="SM00344">
    <property type="entry name" value="HTH_ASNC"/>
    <property type="match status" value="1"/>
</dbReference>
<dbReference type="Pfam" id="PF13404">
    <property type="entry name" value="HTH_AsnC-type"/>
    <property type="match status" value="1"/>
</dbReference>
<evidence type="ECO:0000256" key="1">
    <source>
        <dbReference type="ARBA" id="ARBA00023015"/>
    </source>
</evidence>
<gene>
    <name evidence="5" type="ORF">H0H12_11085</name>
</gene>
<evidence type="ECO:0000256" key="2">
    <source>
        <dbReference type="ARBA" id="ARBA00023125"/>
    </source>
</evidence>